<gene>
    <name evidence="17" type="primary">LOC100901499</name>
</gene>
<dbReference type="RefSeq" id="XP_003745630.1">
    <property type="nucleotide sequence ID" value="XM_003745582.2"/>
</dbReference>
<comment type="subcellular location">
    <subcellularLocation>
        <location evidence="2">Nucleus</location>
    </subcellularLocation>
</comment>
<evidence type="ECO:0000256" key="6">
    <source>
        <dbReference type="ARBA" id="ARBA00022801"/>
    </source>
</evidence>
<dbReference type="EC" id="3.4.19.12" evidence="13"/>
<dbReference type="PANTHER" id="PTHR10589:SF28">
    <property type="entry name" value="UBIQUITIN CARBOXYL-TERMINAL HYDROLASE BAP1"/>
    <property type="match status" value="1"/>
</dbReference>
<sequence length="526" mass="59137">MAVDVAHFAEGWMELESDPGVFTLLLEDFGAEGVQVEEIYDLDRPIDSPTVYGYIFLFKWMEERRARRKFDSDGESKLVTDENIVNNMFFAHQIVPNSCATHSLLSILLNCRRVYLGPALSRLKCVTLGMSPENKGYAIGNSAELARAHNCHAKPVHGPISASTQNAGTNIGGRASTLEAFHFVSFVPIKGRLYELDGLKKYPIDHGPYEEDWTKKFHQVITDRIGACKAEFRFNLMALVPDKRMALSQRLDELLSDRKNVAGVISSVTNFKLKSRANHIDNHNYAKDADLELLAEFITEGQQIQPKYELCSGSEYSDEDDKKDMEFADTVLSPRSLRCERRSASRSNPSNCRKRRSDFEVGDLKERTQKVLNLTPETYDDVPAIDLLAVLRDIDRDINSVETMITDEEDRRAKYMIDDNRRTHDYDAFICTFLTMLAEQGQLTGLLEEQLKRKGVFLKSMSREETNSRSKKRVTSSSGSSTSANCSNNGGKTQTSNCHSGSSSSGSSSNNFVPQNQKKQPKSAQK</sequence>
<dbReference type="InterPro" id="IPR036959">
    <property type="entry name" value="Peptidase_C12_UCH_sf"/>
</dbReference>
<feature type="region of interest" description="Disordered" evidence="14">
    <location>
        <begin position="462"/>
        <end position="526"/>
    </location>
</feature>
<dbReference type="GO" id="GO:0006325">
    <property type="term" value="P:chromatin organization"/>
    <property type="evidence" value="ECO:0007669"/>
    <property type="project" value="UniProtKB-KW"/>
</dbReference>
<dbReference type="PROSITE" id="PS52049">
    <property type="entry name" value="ULD"/>
    <property type="match status" value="1"/>
</dbReference>
<evidence type="ECO:0000313" key="16">
    <source>
        <dbReference type="Proteomes" id="UP000694867"/>
    </source>
</evidence>
<dbReference type="Proteomes" id="UP000694867">
    <property type="component" value="Unplaced"/>
</dbReference>
<evidence type="ECO:0000256" key="5">
    <source>
        <dbReference type="ARBA" id="ARBA00022786"/>
    </source>
</evidence>
<evidence type="ECO:0000256" key="7">
    <source>
        <dbReference type="ARBA" id="ARBA00022807"/>
    </source>
</evidence>
<keyword evidence="4 12" id="KW-0645">Protease</keyword>
<evidence type="ECO:0000256" key="4">
    <source>
        <dbReference type="ARBA" id="ARBA00022670"/>
    </source>
</evidence>
<feature type="domain" description="UCH catalytic" evidence="15">
    <location>
        <begin position="11"/>
        <end position="241"/>
    </location>
</feature>
<dbReference type="CDD" id="cd09617">
    <property type="entry name" value="Peptidase_C12_UCH37_BAP1"/>
    <property type="match status" value="1"/>
</dbReference>
<dbReference type="InterPro" id="IPR041507">
    <property type="entry name" value="UCH_C"/>
</dbReference>
<protein>
    <recommendedName>
        <fullName evidence="13">Ubiquitin carboxyl-terminal hydrolase</fullName>
        <ecNumber evidence="13">3.4.19.12</ecNumber>
    </recommendedName>
</protein>
<dbReference type="InterPro" id="IPR001578">
    <property type="entry name" value="Peptidase_C12_UCH"/>
</dbReference>
<feature type="compositionally biased region" description="Low complexity" evidence="14">
    <location>
        <begin position="475"/>
        <end position="490"/>
    </location>
</feature>
<dbReference type="PANTHER" id="PTHR10589">
    <property type="entry name" value="UBIQUITIN CARBOXYL-TERMINAL HYDROLASE"/>
    <property type="match status" value="1"/>
</dbReference>
<dbReference type="InterPro" id="IPR038765">
    <property type="entry name" value="Papain-like_cys_pep_sf"/>
</dbReference>
<feature type="active site" description="Proton donor" evidence="12">
    <location>
        <position position="182"/>
    </location>
</feature>
<dbReference type="GO" id="GO:0005634">
    <property type="term" value="C:nucleus"/>
    <property type="evidence" value="ECO:0007669"/>
    <property type="project" value="UniProtKB-SubCell"/>
</dbReference>
<dbReference type="GO" id="GO:0004843">
    <property type="term" value="F:cysteine-type deubiquitinase activity"/>
    <property type="evidence" value="ECO:0007669"/>
    <property type="project" value="UniProtKB-UniRule"/>
</dbReference>
<dbReference type="CTD" id="136037741"/>
<feature type="site" description="Important for enzyme activity" evidence="12">
    <location>
        <position position="197"/>
    </location>
</feature>
<accession>A0AAJ6QTV6</accession>
<dbReference type="AlphaFoldDB" id="A0AAJ6QTV6"/>
<dbReference type="PRINTS" id="PR00707">
    <property type="entry name" value="UBCTHYDRLASE"/>
</dbReference>
<evidence type="ECO:0000256" key="2">
    <source>
        <dbReference type="ARBA" id="ARBA00004123"/>
    </source>
</evidence>
<dbReference type="KEGG" id="goe:100901499"/>
<evidence type="ECO:0000313" key="17">
    <source>
        <dbReference type="RefSeq" id="XP_003745630.1"/>
    </source>
</evidence>
<dbReference type="Gene3D" id="3.40.532.10">
    <property type="entry name" value="Peptidase C12, ubiquitin carboxyl-terminal hydrolase"/>
    <property type="match status" value="1"/>
</dbReference>
<evidence type="ECO:0000256" key="12">
    <source>
        <dbReference type="PROSITE-ProRule" id="PRU01393"/>
    </source>
</evidence>
<feature type="active site" description="Nucleophile" evidence="12">
    <location>
        <position position="99"/>
    </location>
</feature>
<evidence type="ECO:0000256" key="14">
    <source>
        <dbReference type="SAM" id="MobiDB-lite"/>
    </source>
</evidence>
<evidence type="ECO:0000256" key="13">
    <source>
        <dbReference type="RuleBase" id="RU361215"/>
    </source>
</evidence>
<evidence type="ECO:0000259" key="15">
    <source>
        <dbReference type="PROSITE" id="PS52048"/>
    </source>
</evidence>
<dbReference type="Pfam" id="PF18031">
    <property type="entry name" value="UCH_C"/>
    <property type="match status" value="1"/>
</dbReference>
<dbReference type="Pfam" id="PF01088">
    <property type="entry name" value="Peptidase_C12"/>
    <property type="match status" value="1"/>
</dbReference>
<comment type="function">
    <text evidence="10">Catalytic component of the polycomb repressive deubiquitinase (PR-DUB) complex, a complex that specifically mediates deubiquitination of histone H2A monoubiquitinated at 'Lys-119' (H2AK118ub1). Mediates bisymmetric organization of the PR-DUB complex and is involved in association with nucleosomes to mediate deubiquitination. Does not deubiquitinate monoubiquitinated histone H2B. Required to maintain the transcriptionally repressive state of homeotic genes throughout development. The PR-DUB complex has weak or no activity toward 'Lys-48'- and 'Lys-63'-linked polyubiquitin chains. Polycomb group (PcG) protein.</text>
</comment>
<keyword evidence="6 12" id="KW-0378">Hydrolase</keyword>
<evidence type="ECO:0000256" key="9">
    <source>
        <dbReference type="ARBA" id="ARBA00023242"/>
    </source>
</evidence>
<organism evidence="16 17">
    <name type="scientific">Galendromus occidentalis</name>
    <name type="common">western predatory mite</name>
    <dbReference type="NCBI Taxonomy" id="34638"/>
    <lineage>
        <taxon>Eukaryota</taxon>
        <taxon>Metazoa</taxon>
        <taxon>Ecdysozoa</taxon>
        <taxon>Arthropoda</taxon>
        <taxon>Chelicerata</taxon>
        <taxon>Arachnida</taxon>
        <taxon>Acari</taxon>
        <taxon>Parasitiformes</taxon>
        <taxon>Mesostigmata</taxon>
        <taxon>Gamasina</taxon>
        <taxon>Phytoseioidea</taxon>
        <taxon>Phytoseiidae</taxon>
        <taxon>Typhlodrominae</taxon>
        <taxon>Galendromus</taxon>
    </lineage>
</organism>
<comment type="catalytic activity">
    <reaction evidence="1 12 13">
        <text>Thiol-dependent hydrolysis of ester, thioester, amide, peptide and isopeptide bonds formed by the C-terminal Gly of ubiquitin (a 76-residue protein attached to proteins as an intracellular targeting signal).</text>
        <dbReference type="EC" id="3.4.19.12"/>
    </reaction>
</comment>
<keyword evidence="5 12" id="KW-0833">Ubl conjugation pathway</keyword>
<evidence type="ECO:0000256" key="3">
    <source>
        <dbReference type="ARBA" id="ARBA00007182"/>
    </source>
</evidence>
<comment type="subunit">
    <text evidence="11">Catalytic component of the polycomb repressive deubiquitinase (PR-DUB) complex, at least composed of caly/calypso, Asx and sba (MBD5/6 homolog). The PR-DUB complex associates with nucleosomes to mediate deubiquitination of histone H2AK118ub1 substrates; the association requires the positively charged C-terminal tail of caly, probably due to direct binding of DNA. Interacts (via ULD domain) with Asx (via DEUBAD domain); the interaction produces a stable heterodimer with a composite binding site for ubiquitin. Homodimerizes (via coiled-coil hinge-region between the UCH and ULD domains) to mediate assembly of 2 copies of the caly-Asx heterodimer into a bisymmetric tetramer; dimerization enhances PR-DUB association with nucleosomes.</text>
</comment>
<keyword evidence="16" id="KW-1185">Reference proteome</keyword>
<keyword evidence="7 12" id="KW-0788">Thiol protease</keyword>
<dbReference type="GO" id="GO:0005737">
    <property type="term" value="C:cytoplasm"/>
    <property type="evidence" value="ECO:0007669"/>
    <property type="project" value="TreeGrafter"/>
</dbReference>
<reference evidence="17" key="1">
    <citation type="submission" date="2025-08" db="UniProtKB">
        <authorList>
            <consortium name="RefSeq"/>
        </authorList>
    </citation>
    <scope>IDENTIFICATION</scope>
</reference>
<dbReference type="GeneID" id="100901499"/>
<dbReference type="GO" id="GO:0016579">
    <property type="term" value="P:protein deubiquitination"/>
    <property type="evidence" value="ECO:0007669"/>
    <property type="project" value="TreeGrafter"/>
</dbReference>
<feature type="compositionally biased region" description="Low complexity" evidence="14">
    <location>
        <begin position="500"/>
        <end position="509"/>
    </location>
</feature>
<name>A0AAJ6QTV6_9ACAR</name>
<evidence type="ECO:0000256" key="11">
    <source>
        <dbReference type="ARBA" id="ARBA00049710"/>
    </source>
</evidence>
<dbReference type="GO" id="GO:0006511">
    <property type="term" value="P:ubiquitin-dependent protein catabolic process"/>
    <property type="evidence" value="ECO:0007669"/>
    <property type="project" value="UniProtKB-UniRule"/>
</dbReference>
<keyword evidence="9" id="KW-0539">Nucleus</keyword>
<dbReference type="FunFam" id="3.40.532.10:FF:000002">
    <property type="entry name" value="Ubiquitin carboxyl-terminal hydrolase"/>
    <property type="match status" value="1"/>
</dbReference>
<comment type="similarity">
    <text evidence="3">Belongs to the peptidase C12 family. BAP1 subfamily.</text>
</comment>
<evidence type="ECO:0000256" key="8">
    <source>
        <dbReference type="ARBA" id="ARBA00022853"/>
    </source>
</evidence>
<keyword evidence="8" id="KW-0156">Chromatin regulator</keyword>
<dbReference type="Gene3D" id="1.20.58.860">
    <property type="match status" value="1"/>
</dbReference>
<dbReference type="SUPFAM" id="SSF54001">
    <property type="entry name" value="Cysteine proteinases"/>
    <property type="match status" value="1"/>
</dbReference>
<feature type="site" description="Transition state stabilizer" evidence="12">
    <location>
        <position position="93"/>
    </location>
</feature>
<evidence type="ECO:0000256" key="1">
    <source>
        <dbReference type="ARBA" id="ARBA00000707"/>
    </source>
</evidence>
<dbReference type="PROSITE" id="PS52048">
    <property type="entry name" value="UCH_DOMAIN"/>
    <property type="match status" value="1"/>
</dbReference>
<evidence type="ECO:0000256" key="10">
    <source>
        <dbReference type="ARBA" id="ARBA00046227"/>
    </source>
</evidence>
<proteinExistence type="inferred from homology"/>